<dbReference type="InterPro" id="IPR007362">
    <property type="entry name" value="DUF429"/>
</dbReference>
<dbReference type="Pfam" id="PF04250">
    <property type="entry name" value="DUF429"/>
    <property type="match status" value="1"/>
</dbReference>
<organism evidence="1 2">
    <name type="scientific">Brevibacterium picturae</name>
    <dbReference type="NCBI Taxonomy" id="260553"/>
    <lineage>
        <taxon>Bacteria</taxon>
        <taxon>Bacillati</taxon>
        <taxon>Actinomycetota</taxon>
        <taxon>Actinomycetes</taxon>
        <taxon>Micrococcales</taxon>
        <taxon>Brevibacteriaceae</taxon>
        <taxon>Brevibacterium</taxon>
    </lineage>
</organism>
<dbReference type="Proteomes" id="UP001501791">
    <property type="component" value="Unassembled WGS sequence"/>
</dbReference>
<sequence length="251" mass="27157">MDCYAGYMIFGGVDLAAEARRTGIAEVSDDGELALQNVSVGTDDEELVDLIHRSVKTGLDVPLGWPDSFIRLVAEHAAGEMLAPISTDASWRRTMAMRATDLAVRDRTGIVPLSVSTDKIAYPALRWAGVEARLRAEDTDVARDGSGRICEVYPAATLECWSLPSRGYKGKQNTALRVDIITQLTGVFPTLNWNGHQDICASDDNALDAVLAALVTYLVHQGLAVPPPPEANEIVLREGWIWLPETDAPSG</sequence>
<evidence type="ECO:0000313" key="2">
    <source>
        <dbReference type="Proteomes" id="UP001501791"/>
    </source>
</evidence>
<dbReference type="EMBL" id="BAAALY010000001">
    <property type="protein sequence ID" value="GAA1529201.1"/>
    <property type="molecule type" value="Genomic_DNA"/>
</dbReference>
<name>A0ABP4LQ80_9MICO</name>
<proteinExistence type="predicted"/>
<keyword evidence="2" id="KW-1185">Reference proteome</keyword>
<reference evidence="2" key="1">
    <citation type="journal article" date="2019" name="Int. J. Syst. Evol. Microbiol.">
        <title>The Global Catalogue of Microorganisms (GCM) 10K type strain sequencing project: providing services to taxonomists for standard genome sequencing and annotation.</title>
        <authorList>
            <consortium name="The Broad Institute Genomics Platform"/>
            <consortium name="The Broad Institute Genome Sequencing Center for Infectious Disease"/>
            <person name="Wu L."/>
            <person name="Ma J."/>
        </authorList>
    </citation>
    <scope>NUCLEOTIDE SEQUENCE [LARGE SCALE GENOMIC DNA]</scope>
    <source>
        <strain evidence="2">JCM 13319</strain>
    </source>
</reference>
<evidence type="ECO:0000313" key="1">
    <source>
        <dbReference type="EMBL" id="GAA1529201.1"/>
    </source>
</evidence>
<protein>
    <submittedName>
        <fullName evidence="1">DUF429 domain-containing protein</fullName>
    </submittedName>
</protein>
<comment type="caution">
    <text evidence="1">The sequence shown here is derived from an EMBL/GenBank/DDBJ whole genome shotgun (WGS) entry which is preliminary data.</text>
</comment>
<accession>A0ABP4LQ80</accession>
<gene>
    <name evidence="1" type="ORF">GCM10009691_01450</name>
</gene>